<proteinExistence type="predicted"/>
<keyword evidence="4" id="KW-1185">Reference proteome</keyword>
<feature type="domain" description="AB hydrolase-1" evidence="2">
    <location>
        <begin position="38"/>
        <end position="172"/>
    </location>
</feature>
<dbReference type="Pfam" id="PF00561">
    <property type="entry name" value="Abhydrolase_1"/>
    <property type="match status" value="1"/>
</dbReference>
<dbReference type="GO" id="GO:0016787">
    <property type="term" value="F:hydrolase activity"/>
    <property type="evidence" value="ECO:0007669"/>
    <property type="project" value="UniProtKB-KW"/>
</dbReference>
<dbReference type="PRINTS" id="PR00412">
    <property type="entry name" value="EPOXHYDRLASE"/>
</dbReference>
<geneLocation type="plasmid" evidence="3 4">
    <name>PPGU16_p1</name>
</geneLocation>
<organism evidence="3 4">
    <name type="scientific">Paraburkholderia largidicola</name>
    <dbReference type="NCBI Taxonomy" id="3014751"/>
    <lineage>
        <taxon>Bacteria</taxon>
        <taxon>Pseudomonadati</taxon>
        <taxon>Pseudomonadota</taxon>
        <taxon>Betaproteobacteria</taxon>
        <taxon>Burkholderiales</taxon>
        <taxon>Burkholderiaceae</taxon>
        <taxon>Paraburkholderia</taxon>
    </lineage>
</organism>
<evidence type="ECO:0000259" key="2">
    <source>
        <dbReference type="Pfam" id="PF00561"/>
    </source>
</evidence>
<dbReference type="Gene3D" id="3.40.50.1820">
    <property type="entry name" value="alpha/beta hydrolase"/>
    <property type="match status" value="1"/>
</dbReference>
<dbReference type="RefSeq" id="WP_180725594.1">
    <property type="nucleotide sequence ID" value="NZ_AP023176.1"/>
</dbReference>
<evidence type="ECO:0000256" key="1">
    <source>
        <dbReference type="ARBA" id="ARBA00022801"/>
    </source>
</evidence>
<dbReference type="EMBL" id="AP023176">
    <property type="protein sequence ID" value="BCF94055.1"/>
    <property type="molecule type" value="Genomic_DNA"/>
</dbReference>
<gene>
    <name evidence="3" type="ORF">PPGU16_71220</name>
</gene>
<dbReference type="InterPro" id="IPR000639">
    <property type="entry name" value="Epox_hydrolase-like"/>
</dbReference>
<evidence type="ECO:0000313" key="4">
    <source>
        <dbReference type="Proteomes" id="UP000510888"/>
    </source>
</evidence>
<dbReference type="PANTHER" id="PTHR43329">
    <property type="entry name" value="EPOXIDE HYDROLASE"/>
    <property type="match status" value="1"/>
</dbReference>
<accession>A0A7I8C056</accession>
<keyword evidence="1 3" id="KW-0378">Hydrolase</keyword>
<name>A0A7I8C056_9BURK</name>
<dbReference type="InterPro" id="IPR000073">
    <property type="entry name" value="AB_hydrolase_1"/>
</dbReference>
<dbReference type="AlphaFoldDB" id="A0A7I8C056"/>
<dbReference type="Proteomes" id="UP000510888">
    <property type="component" value="Plasmid PPGU16_p1"/>
</dbReference>
<dbReference type="InterPro" id="IPR029058">
    <property type="entry name" value="AB_hydrolase_fold"/>
</dbReference>
<dbReference type="KEGG" id="plad:PPGU16_71220"/>
<sequence>MTQDNARTAASSFFPGFSTLDVDADDVSFSGVTGGSGPPILLLHGYPQTHIAWRKIAPTLAQTHTVVVPDLPGYGDSRTRHDQPRWTKRRVAQALVALMDRLGHERFAVVGHDRGARVGYRLALDHPARVAAYASLTVIPTLDAFAGVDKTFALNAWHWFFLAQPFDLPERMLDAETDAFIDAALSKMAGGLDGIDPLALDAYRAAFRKPEVRHAICEDYRAATVEDLQYDTADFEAGNKLTCPVLVLWSEREQRAGKALPTDVWSKWASQVTGRALPGGHLLPEDAPQEVLSALVPFLEPLRT</sequence>
<reference evidence="3 4" key="1">
    <citation type="journal article" date="2020" name="Genes (Basel)">
        <title>Genomic Comparison of Insect Gut Symbionts from Divergent Burkholderia Subclades.</title>
        <authorList>
            <person name="Takeshita K."/>
            <person name="Kikuchi Y."/>
        </authorList>
    </citation>
    <scope>NUCLEOTIDE SEQUENCE [LARGE SCALE GENOMIC DNA]</scope>
    <source>
        <strain evidence="3 4">PGU16</strain>
        <plasmid evidence="3 4">PPGU16_p1</plasmid>
    </source>
</reference>
<dbReference type="SUPFAM" id="SSF53474">
    <property type="entry name" value="alpha/beta-Hydrolases"/>
    <property type="match status" value="1"/>
</dbReference>
<evidence type="ECO:0000313" key="3">
    <source>
        <dbReference type="EMBL" id="BCF94055.1"/>
    </source>
</evidence>
<keyword evidence="3" id="KW-0614">Plasmid</keyword>
<protein>
    <submittedName>
        <fullName evidence="3">Alpha/beta hydrolase</fullName>
    </submittedName>
</protein>